<dbReference type="InterPro" id="IPR029063">
    <property type="entry name" value="SAM-dependent_MTases_sf"/>
</dbReference>
<protein>
    <recommendedName>
        <fullName evidence="3">Methyltransferase FkbM domain-containing protein</fullName>
    </recommendedName>
</protein>
<dbReference type="InterPro" id="IPR006342">
    <property type="entry name" value="FkbM_mtfrase"/>
</dbReference>
<evidence type="ECO:0000313" key="5">
    <source>
        <dbReference type="Proteomes" id="UP001530400"/>
    </source>
</evidence>
<organism evidence="4 5">
    <name type="scientific">Cyclotella atomus</name>
    <dbReference type="NCBI Taxonomy" id="382360"/>
    <lineage>
        <taxon>Eukaryota</taxon>
        <taxon>Sar</taxon>
        <taxon>Stramenopiles</taxon>
        <taxon>Ochrophyta</taxon>
        <taxon>Bacillariophyta</taxon>
        <taxon>Coscinodiscophyceae</taxon>
        <taxon>Thalassiosirophycidae</taxon>
        <taxon>Stephanodiscales</taxon>
        <taxon>Stephanodiscaceae</taxon>
        <taxon>Cyclotella</taxon>
    </lineage>
</organism>
<dbReference type="PANTHER" id="PTHR34203:SF13">
    <property type="entry name" value="EXPRESSED PROTEIN"/>
    <property type="match status" value="1"/>
</dbReference>
<evidence type="ECO:0000313" key="4">
    <source>
        <dbReference type="EMBL" id="KAL3772654.1"/>
    </source>
</evidence>
<dbReference type="Proteomes" id="UP001530400">
    <property type="component" value="Unassembled WGS sequence"/>
</dbReference>
<dbReference type="SUPFAM" id="SSF53335">
    <property type="entry name" value="S-adenosyl-L-methionine-dependent methyltransferases"/>
    <property type="match status" value="1"/>
</dbReference>
<feature type="region of interest" description="Disordered" evidence="1">
    <location>
        <begin position="51"/>
        <end position="71"/>
    </location>
</feature>
<keyword evidence="2" id="KW-1133">Transmembrane helix</keyword>
<evidence type="ECO:0000256" key="1">
    <source>
        <dbReference type="SAM" id="MobiDB-lite"/>
    </source>
</evidence>
<dbReference type="PANTHER" id="PTHR34203">
    <property type="entry name" value="METHYLTRANSFERASE, FKBM FAMILY PROTEIN"/>
    <property type="match status" value="1"/>
</dbReference>
<comment type="caution">
    <text evidence="4">The sequence shown here is derived from an EMBL/GenBank/DDBJ whole genome shotgun (WGS) entry which is preliminary data.</text>
</comment>
<feature type="domain" description="Methyltransferase FkbM" evidence="3">
    <location>
        <begin position="161"/>
        <end position="328"/>
    </location>
</feature>
<dbReference type="AlphaFoldDB" id="A0ABD3N993"/>
<gene>
    <name evidence="4" type="ORF">ACHAWO_013199</name>
</gene>
<accession>A0ABD3N993</accession>
<evidence type="ECO:0000256" key="2">
    <source>
        <dbReference type="SAM" id="Phobius"/>
    </source>
</evidence>
<reference evidence="4 5" key="1">
    <citation type="submission" date="2024-10" db="EMBL/GenBank/DDBJ databases">
        <title>Updated reference genomes for cyclostephanoid diatoms.</title>
        <authorList>
            <person name="Roberts W.R."/>
            <person name="Alverson A.J."/>
        </authorList>
    </citation>
    <scope>NUCLEOTIDE SEQUENCE [LARGE SCALE GENOMIC DNA]</scope>
    <source>
        <strain evidence="4 5">AJA010-31</strain>
    </source>
</reference>
<name>A0ABD3N993_9STRA</name>
<keyword evidence="5" id="KW-1185">Reference proteome</keyword>
<keyword evidence="2" id="KW-0812">Transmembrane</keyword>
<proteinExistence type="predicted"/>
<dbReference type="InterPro" id="IPR052514">
    <property type="entry name" value="SAM-dependent_MTase"/>
</dbReference>
<dbReference type="Pfam" id="PF05050">
    <property type="entry name" value="Methyltransf_21"/>
    <property type="match status" value="1"/>
</dbReference>
<keyword evidence="2" id="KW-0472">Membrane</keyword>
<dbReference type="Gene3D" id="3.40.50.150">
    <property type="entry name" value="Vaccinia Virus protein VP39"/>
    <property type="match status" value="1"/>
</dbReference>
<sequence length="371" mass="41950">MSKMSSPLGRRLDGTFSINQWAIILFLLVAAIPLAFNFNLLQHMAVYDNQQPPPSTPLQPLASSSQDDPERTDCTKLLNKFKADEIEVAKKEGDVNFRRSFVTISKSVPNPFYIATHDKGIDGVRASIMEYHDYYESRLTELIANLFVKKHEEGKKSIFLDVGANIGWFSLVAAAHGATKVYSFEPNLQNTIRFCESLSLNGWATDDLVVPINKGAGTIEEKKNLYATDSNNPGAYSFKPMGSRAVVGEMEITTLDLFAERHGWFESRPSIGFFKLDVEYFELEVMEGAKKLIRSQIIEMIGLELKPDHPETTKYKICKLLLDSGYEFYMHGAWQGPDQLVTVNYVNVTQLVADFQADKYKENVVFRLKDK</sequence>
<evidence type="ECO:0000259" key="3">
    <source>
        <dbReference type="Pfam" id="PF05050"/>
    </source>
</evidence>
<dbReference type="NCBIfam" id="TIGR01444">
    <property type="entry name" value="fkbM_fam"/>
    <property type="match status" value="1"/>
</dbReference>
<dbReference type="EMBL" id="JALLPJ020001263">
    <property type="protein sequence ID" value="KAL3772654.1"/>
    <property type="molecule type" value="Genomic_DNA"/>
</dbReference>
<feature type="transmembrane region" description="Helical" evidence="2">
    <location>
        <begin position="21"/>
        <end position="41"/>
    </location>
</feature>